<comment type="caution">
    <text evidence="3">The sequence shown here is derived from an EMBL/GenBank/DDBJ whole genome shotgun (WGS) entry which is preliminary data.</text>
</comment>
<feature type="region of interest" description="Disordered" evidence="1">
    <location>
        <begin position="64"/>
        <end position="98"/>
    </location>
</feature>
<feature type="domain" description="Methyltransferase" evidence="2">
    <location>
        <begin position="215"/>
        <end position="307"/>
    </location>
</feature>
<dbReference type="SUPFAM" id="SSF53335">
    <property type="entry name" value="S-adenosyl-L-methionine-dependent methyltransferases"/>
    <property type="match status" value="1"/>
</dbReference>
<dbReference type="GO" id="GO:0008168">
    <property type="term" value="F:methyltransferase activity"/>
    <property type="evidence" value="ECO:0007669"/>
    <property type="project" value="UniProtKB-KW"/>
</dbReference>
<name>A0A433Q7I9_9FUNG</name>
<feature type="region of interest" description="Disordered" evidence="1">
    <location>
        <begin position="114"/>
        <end position="142"/>
    </location>
</feature>
<dbReference type="InterPro" id="IPR029063">
    <property type="entry name" value="SAM-dependent_MTases_sf"/>
</dbReference>
<dbReference type="InterPro" id="IPR041698">
    <property type="entry name" value="Methyltransf_25"/>
</dbReference>
<keyword evidence="3" id="KW-0489">Methyltransferase</keyword>
<sequence length="441" mass="49391">MHGQQSRSTPTHQFNRLFRFGSSPTCDRSDSDSDSLYPPPPRRTLYKSKSLSDLQLPFKARLTVSPSATSITSPEQRILKGTKAQRDHQASPVHPPRPVSPFIAALRSWSTQIVGGRPRAEARSTQSESTKSESSQIESSSKLNHIEKAVEETPSFNKVQERNSQKSSRLQRFYIMPNTVEEAQRLSALGELLKGALENNYLPPINVKLLGDAKVLDVGCGPETWATELARKYPSSRVTAIDLVETAGPRPDRPPNYQFLIADALQPLPFPDNTFDFVHMRLMSHAFSAADWKPVLKELKRVMKPGGWIQMIEADQRMYYISGAGVEGKKTMDKVIHTLAARGQLTDVANVLDKLLRKSGYADITTNYVSIPVGSWGGRLGYSLACDIRQWFTNIKPWFSNILSLDTDEYDHMVDSLIDECNSTNPYINYHYVFGTKPAVS</sequence>
<feature type="compositionally biased region" description="Polar residues" evidence="1">
    <location>
        <begin position="1"/>
        <end position="14"/>
    </location>
</feature>
<dbReference type="AlphaFoldDB" id="A0A433Q7I9"/>
<dbReference type="GO" id="GO:0032259">
    <property type="term" value="P:methylation"/>
    <property type="evidence" value="ECO:0007669"/>
    <property type="project" value="UniProtKB-KW"/>
</dbReference>
<dbReference type="Gene3D" id="3.40.50.150">
    <property type="entry name" value="Vaccinia Virus protein VP39"/>
    <property type="match status" value="1"/>
</dbReference>
<dbReference type="CDD" id="cd02440">
    <property type="entry name" value="AdoMet_MTases"/>
    <property type="match status" value="1"/>
</dbReference>
<feature type="compositionally biased region" description="Low complexity" evidence="1">
    <location>
        <begin position="124"/>
        <end position="142"/>
    </location>
</feature>
<gene>
    <name evidence="3" type="ORF">BC938DRAFT_471733</name>
</gene>
<organism evidence="3 4">
    <name type="scientific">Jimgerdemannia flammicorona</name>
    <dbReference type="NCBI Taxonomy" id="994334"/>
    <lineage>
        <taxon>Eukaryota</taxon>
        <taxon>Fungi</taxon>
        <taxon>Fungi incertae sedis</taxon>
        <taxon>Mucoromycota</taxon>
        <taxon>Mucoromycotina</taxon>
        <taxon>Endogonomycetes</taxon>
        <taxon>Endogonales</taxon>
        <taxon>Endogonaceae</taxon>
        <taxon>Jimgerdemannia</taxon>
    </lineage>
</organism>
<dbReference type="PANTHER" id="PTHR43591">
    <property type="entry name" value="METHYLTRANSFERASE"/>
    <property type="match status" value="1"/>
</dbReference>
<dbReference type="PANTHER" id="PTHR43591:SF24">
    <property type="entry name" value="2-METHOXY-6-POLYPRENYL-1,4-BENZOQUINOL METHYLASE, MITOCHONDRIAL"/>
    <property type="match status" value="1"/>
</dbReference>
<dbReference type="EMBL" id="RBNJ01012173">
    <property type="protein sequence ID" value="RUS25737.1"/>
    <property type="molecule type" value="Genomic_DNA"/>
</dbReference>
<dbReference type="Proteomes" id="UP000274822">
    <property type="component" value="Unassembled WGS sequence"/>
</dbReference>
<accession>A0A433Q7I9</accession>
<dbReference type="Pfam" id="PF13649">
    <property type="entry name" value="Methyltransf_25"/>
    <property type="match status" value="1"/>
</dbReference>
<feature type="region of interest" description="Disordered" evidence="1">
    <location>
        <begin position="1"/>
        <end position="50"/>
    </location>
</feature>
<evidence type="ECO:0000256" key="1">
    <source>
        <dbReference type="SAM" id="MobiDB-lite"/>
    </source>
</evidence>
<keyword evidence="4" id="KW-1185">Reference proteome</keyword>
<proteinExistence type="predicted"/>
<evidence type="ECO:0000313" key="4">
    <source>
        <dbReference type="Proteomes" id="UP000274822"/>
    </source>
</evidence>
<keyword evidence="3" id="KW-0808">Transferase</keyword>
<reference evidence="3 4" key="1">
    <citation type="journal article" date="2018" name="New Phytol.">
        <title>Phylogenomics of Endogonaceae and evolution of mycorrhizas within Mucoromycota.</title>
        <authorList>
            <person name="Chang Y."/>
            <person name="Desiro A."/>
            <person name="Na H."/>
            <person name="Sandor L."/>
            <person name="Lipzen A."/>
            <person name="Clum A."/>
            <person name="Barry K."/>
            <person name="Grigoriev I.V."/>
            <person name="Martin F.M."/>
            <person name="Stajich J.E."/>
            <person name="Smith M.E."/>
            <person name="Bonito G."/>
            <person name="Spatafora J.W."/>
        </authorList>
    </citation>
    <scope>NUCLEOTIDE SEQUENCE [LARGE SCALE GENOMIC DNA]</scope>
    <source>
        <strain evidence="3 4">AD002</strain>
    </source>
</reference>
<protein>
    <submittedName>
        <fullName evidence="3">S-adenosyl-L-methionine-dependent methyltransferase</fullName>
    </submittedName>
</protein>
<feature type="compositionally biased region" description="Polar residues" evidence="1">
    <location>
        <begin position="64"/>
        <end position="75"/>
    </location>
</feature>
<evidence type="ECO:0000259" key="2">
    <source>
        <dbReference type="Pfam" id="PF13649"/>
    </source>
</evidence>
<evidence type="ECO:0000313" key="3">
    <source>
        <dbReference type="EMBL" id="RUS25737.1"/>
    </source>
</evidence>